<evidence type="ECO:0000256" key="4">
    <source>
        <dbReference type="ARBA" id="ARBA00022989"/>
    </source>
</evidence>
<keyword evidence="5 7" id="KW-0472">Membrane</keyword>
<organism evidence="8 9">
    <name type="scientific">Brevibacterium pityocampae</name>
    <dbReference type="NCBI Taxonomy" id="506594"/>
    <lineage>
        <taxon>Bacteria</taxon>
        <taxon>Bacillati</taxon>
        <taxon>Actinomycetota</taxon>
        <taxon>Actinomycetes</taxon>
        <taxon>Micrococcales</taxon>
        <taxon>Brevibacteriaceae</taxon>
        <taxon>Brevibacterium</taxon>
    </lineage>
</organism>
<evidence type="ECO:0000313" key="8">
    <source>
        <dbReference type="EMBL" id="GAA4390881.1"/>
    </source>
</evidence>
<evidence type="ECO:0008006" key="10">
    <source>
        <dbReference type="Google" id="ProtNLM"/>
    </source>
</evidence>
<comment type="subcellular location">
    <subcellularLocation>
        <location evidence="1">Membrane</location>
        <topology evidence="1">Multi-pass membrane protein</topology>
    </subcellularLocation>
</comment>
<dbReference type="Proteomes" id="UP001500642">
    <property type="component" value="Unassembled WGS sequence"/>
</dbReference>
<evidence type="ECO:0000256" key="6">
    <source>
        <dbReference type="SAM" id="MobiDB-lite"/>
    </source>
</evidence>
<keyword evidence="9" id="KW-1185">Reference proteome</keyword>
<keyword evidence="3 7" id="KW-0812">Transmembrane</keyword>
<sequence length="178" mass="18298">MRDAMITGVGVLLCSATFLLIEQYIVLAVIGFTLFGIGLGFYATPSTDAALSNVPEAQVGLAAGIYTMASSLGSAIGVAVFAALCVAGQAVSPEFVQSWGLFIGRQDTIALRFGGAIGLLFNVFMVVIALASIILTVPSQKKLEAQRAAAEKGDTDAEAPVIHTGEALRDVAPPPIGN</sequence>
<feature type="transmembrane region" description="Helical" evidence="7">
    <location>
        <begin position="109"/>
        <end position="135"/>
    </location>
</feature>
<dbReference type="InterPro" id="IPR036259">
    <property type="entry name" value="MFS_trans_sf"/>
</dbReference>
<evidence type="ECO:0000313" key="9">
    <source>
        <dbReference type="Proteomes" id="UP001500642"/>
    </source>
</evidence>
<proteinExistence type="predicted"/>
<dbReference type="PANTHER" id="PTHR42718">
    <property type="entry name" value="MAJOR FACILITATOR SUPERFAMILY MULTIDRUG TRANSPORTER MFSC"/>
    <property type="match status" value="1"/>
</dbReference>
<reference evidence="9" key="1">
    <citation type="journal article" date="2019" name="Int. J. Syst. Evol. Microbiol.">
        <title>The Global Catalogue of Microorganisms (GCM) 10K type strain sequencing project: providing services to taxonomists for standard genome sequencing and annotation.</title>
        <authorList>
            <consortium name="The Broad Institute Genomics Platform"/>
            <consortium name="The Broad Institute Genome Sequencing Center for Infectious Disease"/>
            <person name="Wu L."/>
            <person name="Ma J."/>
        </authorList>
    </citation>
    <scope>NUCLEOTIDE SEQUENCE [LARGE SCALE GENOMIC DNA]</scope>
    <source>
        <strain evidence="9">JCM 17808</strain>
    </source>
</reference>
<feature type="region of interest" description="Disordered" evidence="6">
    <location>
        <begin position="148"/>
        <end position="178"/>
    </location>
</feature>
<accession>A0ABP8JHH7</accession>
<comment type="caution">
    <text evidence="8">The sequence shown here is derived from an EMBL/GenBank/DDBJ whole genome shotgun (WGS) entry which is preliminary data.</text>
</comment>
<dbReference type="PANTHER" id="PTHR42718:SF9">
    <property type="entry name" value="MAJOR FACILITATOR SUPERFAMILY MULTIDRUG TRANSPORTER MFSC"/>
    <property type="match status" value="1"/>
</dbReference>
<evidence type="ECO:0000256" key="1">
    <source>
        <dbReference type="ARBA" id="ARBA00004141"/>
    </source>
</evidence>
<dbReference type="Gene3D" id="1.20.1250.20">
    <property type="entry name" value="MFS general substrate transporter like domains"/>
    <property type="match status" value="1"/>
</dbReference>
<protein>
    <recommendedName>
        <fullName evidence="10">Major facilitator superfamily (MFS) profile domain-containing protein</fullName>
    </recommendedName>
</protein>
<dbReference type="SUPFAM" id="SSF103473">
    <property type="entry name" value="MFS general substrate transporter"/>
    <property type="match status" value="1"/>
</dbReference>
<keyword evidence="2" id="KW-0813">Transport</keyword>
<feature type="transmembrane region" description="Helical" evidence="7">
    <location>
        <begin position="63"/>
        <end position="88"/>
    </location>
</feature>
<feature type="transmembrane region" description="Helical" evidence="7">
    <location>
        <begin position="12"/>
        <end position="43"/>
    </location>
</feature>
<keyword evidence="4 7" id="KW-1133">Transmembrane helix</keyword>
<evidence type="ECO:0000256" key="5">
    <source>
        <dbReference type="ARBA" id="ARBA00023136"/>
    </source>
</evidence>
<evidence type="ECO:0000256" key="2">
    <source>
        <dbReference type="ARBA" id="ARBA00022448"/>
    </source>
</evidence>
<evidence type="ECO:0000256" key="7">
    <source>
        <dbReference type="SAM" id="Phobius"/>
    </source>
</evidence>
<evidence type="ECO:0000256" key="3">
    <source>
        <dbReference type="ARBA" id="ARBA00022692"/>
    </source>
</evidence>
<dbReference type="EMBL" id="BAABGL010000011">
    <property type="protein sequence ID" value="GAA4390881.1"/>
    <property type="molecule type" value="Genomic_DNA"/>
</dbReference>
<name>A0ABP8JHH7_9MICO</name>
<gene>
    <name evidence="8" type="ORF">GCM10023167_17770</name>
</gene>